<gene>
    <name evidence="8" type="ORF">SBF1_2340005</name>
</gene>
<dbReference type="CDD" id="cd13138">
    <property type="entry name" value="MATE_yoeA_like"/>
    <property type="match status" value="1"/>
</dbReference>
<dbReference type="InterPro" id="IPR052031">
    <property type="entry name" value="Membrane_Transporter-Flippase"/>
</dbReference>
<evidence type="ECO:0000313" key="9">
    <source>
        <dbReference type="Proteomes" id="UP000238916"/>
    </source>
</evidence>
<feature type="transmembrane region" description="Helical" evidence="7">
    <location>
        <begin position="169"/>
        <end position="190"/>
    </location>
</feature>
<keyword evidence="6 7" id="KW-0472">Membrane</keyword>
<dbReference type="NCBIfam" id="TIGR00797">
    <property type="entry name" value="matE"/>
    <property type="match status" value="1"/>
</dbReference>
<reference evidence="9" key="1">
    <citation type="submission" date="2018-02" db="EMBL/GenBank/DDBJ databases">
        <authorList>
            <person name="Hausmann B."/>
        </authorList>
    </citation>
    <scope>NUCLEOTIDE SEQUENCE [LARGE SCALE GENOMIC DNA]</scope>
    <source>
        <strain evidence="9">Peat soil MAG SbF1</strain>
    </source>
</reference>
<dbReference type="Proteomes" id="UP000238916">
    <property type="component" value="Unassembled WGS sequence"/>
</dbReference>
<feature type="transmembrane region" description="Helical" evidence="7">
    <location>
        <begin position="362"/>
        <end position="383"/>
    </location>
</feature>
<evidence type="ECO:0000256" key="3">
    <source>
        <dbReference type="ARBA" id="ARBA00022475"/>
    </source>
</evidence>
<dbReference type="EMBL" id="OMOF01000151">
    <property type="protein sequence ID" value="SPF40800.1"/>
    <property type="molecule type" value="Genomic_DNA"/>
</dbReference>
<evidence type="ECO:0000256" key="5">
    <source>
        <dbReference type="ARBA" id="ARBA00022989"/>
    </source>
</evidence>
<dbReference type="Pfam" id="PF01554">
    <property type="entry name" value="MatE"/>
    <property type="match status" value="2"/>
</dbReference>
<feature type="transmembrane region" description="Helical" evidence="7">
    <location>
        <begin position="55"/>
        <end position="83"/>
    </location>
</feature>
<name>A0A2U3KML0_9FIRM</name>
<dbReference type="PANTHER" id="PTHR43549:SF3">
    <property type="entry name" value="MULTIDRUG RESISTANCE PROTEIN YPNP-RELATED"/>
    <property type="match status" value="1"/>
</dbReference>
<dbReference type="InterPro" id="IPR002528">
    <property type="entry name" value="MATE_fam"/>
</dbReference>
<dbReference type="AlphaFoldDB" id="A0A2U3KML0"/>
<protein>
    <submittedName>
        <fullName evidence="8">Putative efflux protein, MATE family</fullName>
    </submittedName>
</protein>
<feature type="transmembrane region" description="Helical" evidence="7">
    <location>
        <begin position="240"/>
        <end position="269"/>
    </location>
</feature>
<organism evidence="8 9">
    <name type="scientific">Candidatus Desulfosporosinus infrequens</name>
    <dbReference type="NCBI Taxonomy" id="2043169"/>
    <lineage>
        <taxon>Bacteria</taxon>
        <taxon>Bacillati</taxon>
        <taxon>Bacillota</taxon>
        <taxon>Clostridia</taxon>
        <taxon>Eubacteriales</taxon>
        <taxon>Desulfitobacteriaceae</taxon>
        <taxon>Desulfosporosinus</taxon>
    </lineage>
</organism>
<keyword evidence="5 7" id="KW-1133">Transmembrane helix</keyword>
<evidence type="ECO:0000256" key="7">
    <source>
        <dbReference type="SAM" id="Phobius"/>
    </source>
</evidence>
<dbReference type="PIRSF" id="PIRSF006603">
    <property type="entry name" value="DinF"/>
    <property type="match status" value="1"/>
</dbReference>
<feature type="transmembrane region" description="Helical" evidence="7">
    <location>
        <begin position="202"/>
        <end position="220"/>
    </location>
</feature>
<dbReference type="OrthoDB" id="9776324at2"/>
<comment type="subcellular location">
    <subcellularLocation>
        <location evidence="1">Cell membrane</location>
        <topology evidence="1">Multi-pass membrane protein</topology>
    </subcellularLocation>
</comment>
<feature type="transmembrane region" description="Helical" evidence="7">
    <location>
        <begin position="289"/>
        <end position="311"/>
    </location>
</feature>
<dbReference type="GO" id="GO:0005886">
    <property type="term" value="C:plasma membrane"/>
    <property type="evidence" value="ECO:0007669"/>
    <property type="project" value="UniProtKB-SubCell"/>
</dbReference>
<feature type="transmembrane region" description="Helical" evidence="7">
    <location>
        <begin position="18"/>
        <end position="35"/>
    </location>
</feature>
<dbReference type="InterPro" id="IPR048279">
    <property type="entry name" value="MdtK-like"/>
</dbReference>
<keyword evidence="2" id="KW-0813">Transport</keyword>
<keyword evidence="3" id="KW-1003">Cell membrane</keyword>
<dbReference type="GO" id="GO:0042910">
    <property type="term" value="F:xenobiotic transmembrane transporter activity"/>
    <property type="evidence" value="ECO:0007669"/>
    <property type="project" value="InterPro"/>
</dbReference>
<evidence type="ECO:0000313" key="8">
    <source>
        <dbReference type="EMBL" id="SPF40800.1"/>
    </source>
</evidence>
<evidence type="ECO:0000256" key="6">
    <source>
        <dbReference type="ARBA" id="ARBA00023136"/>
    </source>
</evidence>
<sequence length="464" mass="50399">MSEKFGNNLTVGSIPRHLLIFSVPMLIGNLIYTGYSLVNTIWVGNIVGENGVGAIAVSIPIVLIMFAIVSGLTLAISILVSQYYGAKNYKMVEKVVNNSITITLIIGTFLTFLGIIFSDHFLKLVGTPIDIYAMASGYLKISIAGFPFMFFAFLIISMLRGIGDTVTPMIFMVISIALNAILDPLIIIGVGPFPKLGLNGAAYASLIAQGTAVLLALVYLKHKNHLVIVDPRKFIFDKQLSLLIFKIGMPSVIQQSLVAIGTIFITYYVNQFGPAATDAFGAALRVEQIAVIPAFSLNIAVAALTAQNLGANKPERIKEVFKWGIIYTSIITVLISIFAVSFPEVILSTMGFNRNSASFEIGVTYLRIVGASYILYAIMYVANGIINGAGHTIKTMLISLFSLWVIRVPLAAVLSKTSMGIIGIWVAIVISYGVVMAISLIYYFSGSWKRNVVKTYIQPEPEFE</sequence>
<accession>A0A2U3KML0</accession>
<feature type="transmembrane region" description="Helical" evidence="7">
    <location>
        <begin position="323"/>
        <end position="342"/>
    </location>
</feature>
<dbReference type="PANTHER" id="PTHR43549">
    <property type="entry name" value="MULTIDRUG RESISTANCE PROTEIN YPNP-RELATED"/>
    <property type="match status" value="1"/>
</dbReference>
<feature type="transmembrane region" description="Helical" evidence="7">
    <location>
        <begin position="95"/>
        <end position="117"/>
    </location>
</feature>
<dbReference type="GO" id="GO:0015297">
    <property type="term" value="F:antiporter activity"/>
    <property type="evidence" value="ECO:0007669"/>
    <property type="project" value="InterPro"/>
</dbReference>
<evidence type="ECO:0000256" key="4">
    <source>
        <dbReference type="ARBA" id="ARBA00022692"/>
    </source>
</evidence>
<proteinExistence type="predicted"/>
<feature type="transmembrane region" description="Helical" evidence="7">
    <location>
        <begin position="395"/>
        <end position="414"/>
    </location>
</feature>
<feature type="transmembrane region" description="Helical" evidence="7">
    <location>
        <begin position="420"/>
        <end position="444"/>
    </location>
</feature>
<keyword evidence="4 7" id="KW-0812">Transmembrane</keyword>
<feature type="transmembrane region" description="Helical" evidence="7">
    <location>
        <begin position="137"/>
        <end position="157"/>
    </location>
</feature>
<evidence type="ECO:0000256" key="1">
    <source>
        <dbReference type="ARBA" id="ARBA00004651"/>
    </source>
</evidence>
<evidence type="ECO:0000256" key="2">
    <source>
        <dbReference type="ARBA" id="ARBA00022448"/>
    </source>
</evidence>